<dbReference type="EMBL" id="GBRH01183413">
    <property type="protein sequence ID" value="JAE14483.1"/>
    <property type="molecule type" value="Transcribed_RNA"/>
</dbReference>
<reference evidence="1" key="2">
    <citation type="journal article" date="2015" name="Data Brief">
        <title>Shoot transcriptome of the giant reed, Arundo donax.</title>
        <authorList>
            <person name="Barrero R.A."/>
            <person name="Guerrero F.D."/>
            <person name="Moolhuijzen P."/>
            <person name="Goolsby J.A."/>
            <person name="Tidwell J."/>
            <person name="Bellgard S.E."/>
            <person name="Bellgard M.I."/>
        </authorList>
    </citation>
    <scope>NUCLEOTIDE SEQUENCE</scope>
    <source>
        <tissue evidence="1">Shoot tissue taken approximately 20 cm above the soil surface</tissue>
    </source>
</reference>
<organism evidence="1">
    <name type="scientific">Arundo donax</name>
    <name type="common">Giant reed</name>
    <name type="synonym">Donax arundinaceus</name>
    <dbReference type="NCBI Taxonomy" id="35708"/>
    <lineage>
        <taxon>Eukaryota</taxon>
        <taxon>Viridiplantae</taxon>
        <taxon>Streptophyta</taxon>
        <taxon>Embryophyta</taxon>
        <taxon>Tracheophyta</taxon>
        <taxon>Spermatophyta</taxon>
        <taxon>Magnoliopsida</taxon>
        <taxon>Liliopsida</taxon>
        <taxon>Poales</taxon>
        <taxon>Poaceae</taxon>
        <taxon>PACMAD clade</taxon>
        <taxon>Arundinoideae</taxon>
        <taxon>Arundineae</taxon>
        <taxon>Arundo</taxon>
    </lineage>
</organism>
<reference evidence="1" key="1">
    <citation type="submission" date="2014-09" db="EMBL/GenBank/DDBJ databases">
        <authorList>
            <person name="Magalhaes I.L.F."/>
            <person name="Oliveira U."/>
            <person name="Santos F.R."/>
            <person name="Vidigal T.H.D.A."/>
            <person name="Brescovit A.D."/>
            <person name="Santos A.J."/>
        </authorList>
    </citation>
    <scope>NUCLEOTIDE SEQUENCE</scope>
    <source>
        <tissue evidence="1">Shoot tissue taken approximately 20 cm above the soil surface</tissue>
    </source>
</reference>
<accession>A0A0A9G1I9</accession>
<protein>
    <submittedName>
        <fullName evidence="1">Uncharacterized protein</fullName>
    </submittedName>
</protein>
<proteinExistence type="predicted"/>
<dbReference type="AlphaFoldDB" id="A0A0A9G1I9"/>
<sequence>MHCWIDTPYRCCVIVASMFSTSLPF</sequence>
<evidence type="ECO:0000313" key="1">
    <source>
        <dbReference type="EMBL" id="JAE14483.1"/>
    </source>
</evidence>
<name>A0A0A9G1I9_ARUDO</name>